<dbReference type="GO" id="GO:0016787">
    <property type="term" value="F:hydrolase activity"/>
    <property type="evidence" value="ECO:0007669"/>
    <property type="project" value="UniProtKB-KW"/>
</dbReference>
<dbReference type="InterPro" id="IPR015940">
    <property type="entry name" value="UBA"/>
</dbReference>
<dbReference type="EC" id="3.6.4.13" evidence="4"/>
<dbReference type="InterPro" id="IPR000571">
    <property type="entry name" value="Znf_CCCH"/>
</dbReference>
<dbReference type="Pfam" id="PF26026">
    <property type="entry name" value="RNA_hel_CTD"/>
    <property type="match status" value="1"/>
</dbReference>
<dbReference type="SMART" id="SM00490">
    <property type="entry name" value="HELICc"/>
    <property type="match status" value="1"/>
</dbReference>
<dbReference type="SMART" id="SM00847">
    <property type="entry name" value="HA2"/>
    <property type="match status" value="1"/>
</dbReference>
<keyword evidence="1 4" id="KW-0378">Hydrolase</keyword>
<dbReference type="SUPFAM" id="SSF52540">
    <property type="entry name" value="P-loop containing nucleoside triphosphate hydrolases"/>
    <property type="match status" value="1"/>
</dbReference>
<dbReference type="CDD" id="cd18791">
    <property type="entry name" value="SF2_C_RHA"/>
    <property type="match status" value="1"/>
</dbReference>
<dbReference type="AlphaFoldDB" id="A0A7R8CII0"/>
<dbReference type="GO" id="GO:0046872">
    <property type="term" value="F:metal ion binding"/>
    <property type="evidence" value="ECO:0007669"/>
    <property type="project" value="InterPro"/>
</dbReference>
<dbReference type="Gene3D" id="3.40.50.300">
    <property type="entry name" value="P-loop containing nucleotide triphosphate hydrolases"/>
    <property type="match status" value="3"/>
</dbReference>
<accession>A0A7R8CII0</accession>
<dbReference type="PROSITE" id="PS50103">
    <property type="entry name" value="ZF_C3H1"/>
    <property type="match status" value="1"/>
</dbReference>
<dbReference type="Pfam" id="PF21010">
    <property type="entry name" value="HA2_C"/>
    <property type="match status" value="1"/>
</dbReference>
<name>A0A7R8CII0_LEPSM</name>
<dbReference type="PROSITE" id="PS50030">
    <property type="entry name" value="UBA"/>
    <property type="match status" value="1"/>
</dbReference>
<evidence type="ECO:0000256" key="1">
    <source>
        <dbReference type="ARBA" id="ARBA00022801"/>
    </source>
</evidence>
<evidence type="ECO:0000313" key="4">
    <source>
        <dbReference type="EMBL" id="CAF2801260.1"/>
    </source>
</evidence>
<proteinExistence type="predicted"/>
<keyword evidence="2" id="KW-0067">ATP-binding</keyword>
<dbReference type="InterPro" id="IPR011709">
    <property type="entry name" value="DEAD-box_helicase_OB_fold"/>
</dbReference>
<gene>
    <name evidence="4" type="ORF">LSAA_3254</name>
</gene>
<dbReference type="PANTHER" id="PTHR18934:SF145">
    <property type="entry name" value="ATP-DEPENDENT RNA HELICASE DHX57-RELATED"/>
    <property type="match status" value="1"/>
</dbReference>
<dbReference type="Gene3D" id="1.20.120.1080">
    <property type="match status" value="1"/>
</dbReference>
<keyword evidence="2" id="KW-0347">Helicase</keyword>
<dbReference type="InterPro" id="IPR059023">
    <property type="entry name" value="RNA_hel_CTD"/>
</dbReference>
<keyword evidence="5" id="KW-1185">Reference proteome</keyword>
<dbReference type="InterPro" id="IPR001650">
    <property type="entry name" value="Helicase_C-like"/>
</dbReference>
<dbReference type="InterPro" id="IPR027417">
    <property type="entry name" value="P-loop_NTPase"/>
</dbReference>
<dbReference type="GO" id="GO:0003723">
    <property type="term" value="F:RNA binding"/>
    <property type="evidence" value="ECO:0007669"/>
    <property type="project" value="TreeGrafter"/>
</dbReference>
<feature type="compositionally biased region" description="Acidic residues" evidence="3">
    <location>
        <begin position="50"/>
        <end position="68"/>
    </location>
</feature>
<feature type="compositionally biased region" description="Gly residues" evidence="3">
    <location>
        <begin position="12"/>
        <end position="26"/>
    </location>
</feature>
<evidence type="ECO:0000256" key="3">
    <source>
        <dbReference type="SAM" id="MobiDB-lite"/>
    </source>
</evidence>
<dbReference type="PROSITE" id="PS51194">
    <property type="entry name" value="HELICASE_CTER"/>
    <property type="match status" value="1"/>
</dbReference>
<feature type="region of interest" description="Disordered" evidence="3">
    <location>
        <begin position="1"/>
        <end position="82"/>
    </location>
</feature>
<keyword evidence="2" id="KW-0547">Nucleotide-binding</keyword>
<reference evidence="4" key="1">
    <citation type="submission" date="2021-02" db="EMBL/GenBank/DDBJ databases">
        <authorList>
            <person name="Bekaert M."/>
        </authorList>
    </citation>
    <scope>NUCLEOTIDE SEQUENCE</scope>
    <source>
        <strain evidence="4">IoA-00</strain>
    </source>
</reference>
<dbReference type="GO" id="GO:0003724">
    <property type="term" value="F:RNA helicase activity"/>
    <property type="evidence" value="ECO:0007669"/>
    <property type="project" value="UniProtKB-EC"/>
</dbReference>
<protein>
    <submittedName>
        <fullName evidence="4">DHX57</fullName>
        <ecNumber evidence="4">3.6.4.13</ecNumber>
    </submittedName>
</protein>
<dbReference type="EMBL" id="HG994590">
    <property type="protein sequence ID" value="CAF2801260.1"/>
    <property type="molecule type" value="Genomic_DNA"/>
</dbReference>
<dbReference type="InterPro" id="IPR007502">
    <property type="entry name" value="Helicase-assoc_dom"/>
</dbReference>
<feature type="compositionally biased region" description="Basic residues" evidence="3">
    <location>
        <begin position="1"/>
        <end position="11"/>
    </location>
</feature>
<dbReference type="OrthoDB" id="5600252at2759"/>
<organism evidence="4 5">
    <name type="scientific">Lepeophtheirus salmonis</name>
    <name type="common">Salmon louse</name>
    <name type="synonym">Caligus salmonis</name>
    <dbReference type="NCBI Taxonomy" id="72036"/>
    <lineage>
        <taxon>Eukaryota</taxon>
        <taxon>Metazoa</taxon>
        <taxon>Ecdysozoa</taxon>
        <taxon>Arthropoda</taxon>
        <taxon>Crustacea</taxon>
        <taxon>Multicrustacea</taxon>
        <taxon>Hexanauplia</taxon>
        <taxon>Copepoda</taxon>
        <taxon>Siphonostomatoida</taxon>
        <taxon>Caligidae</taxon>
        <taxon>Lepeophtheirus</taxon>
    </lineage>
</organism>
<dbReference type="PANTHER" id="PTHR18934">
    <property type="entry name" value="ATP-DEPENDENT RNA HELICASE"/>
    <property type="match status" value="1"/>
</dbReference>
<dbReference type="Pfam" id="PF00271">
    <property type="entry name" value="Helicase_C"/>
    <property type="match status" value="1"/>
</dbReference>
<dbReference type="Proteomes" id="UP000675881">
    <property type="component" value="Chromosome 11"/>
</dbReference>
<dbReference type="Pfam" id="PF07717">
    <property type="entry name" value="OB_NTP_bind"/>
    <property type="match status" value="1"/>
</dbReference>
<evidence type="ECO:0000313" key="5">
    <source>
        <dbReference type="Proteomes" id="UP000675881"/>
    </source>
</evidence>
<evidence type="ECO:0000256" key="2">
    <source>
        <dbReference type="ARBA" id="ARBA00022806"/>
    </source>
</evidence>
<sequence>MNSNRVRRGGKPNRGGGRFRGGGGRGRSTNDNVKNSINKKSRLPTLGREDEIDDVYDKEDPMDSDEEVLVSGDTDSNGGPIKKTRLKVSMQVLHMSESSTQLAENTLVELRGSHFQIREKKRYKDTGRDLQNREEVPKGLKVLDSYGFHSDRGRKALEISDGDVGSALELLGKECFKINYLNSDNISEIPPELKEQMEDENKKKKKMALESIYSNQELKIKIPYKLWEIKVNCPYLLKYLPSTSSERAQTSYAPFTDPKNCKFYLKGNCRYGATCKKKHYVKGSNPNVDDRHLKDDSEDKNFYLEIRFPSDCKYPEDSPLVFLKTHMKKFPPAISLKISSYLMKEAKRFLCWNAGPDNPYSFNPELTENCPLVDGIPNLSSYNDVQGVNHRLRQRYQDNPRSESDPMLCYRKQLPAWNDKDRILNLLKEHPVVVVSGMTGCGKKEYQPLGVAERVAQERNEKIGNLVGYSIRLETKASNKTRLLFCTTGILLRRLEGDADLKDVTHVFVDEVHERSEETTLNADLFVNYFKNTHIKSPPIVDIPGRTFPDPLSPVLRRSPRIFEFMDGDKRQLKYFNDQRFDETGNIPPPKFEKLDESLNSKSVYQRYRDLGYDDKICSTLSKMDFKKIDYDLLESALEYATSRANCPLTSSSGIKRENLKLLPLHGSLSSEEQSAIFAKTKEGVRKIVISTNIAETSITIDDCVFVIDSGRMKEKRANALQRKGRAGRVRPGVCLHLYSEFRYEHHFHQDPIPEIQRVPLEKLILRIKILPFFKNDKLEAVLQKMLEPPSKNGSDSAKERLKSASALDEKNVKIGKLLIFGSVFRCLDSALTIAATLSYRSPFTSSFGLRDELKKKRNEFVNSYRKSDQLTDLKAYNKWREVTKSSRGRAISMKHQFAESLSEIGFISEKLFCRHLDNMSKGRGGGSDVILEVTDPKVNSNNDNEKIILSVLCGALYPNVVQVLSPEVKFKQTASGAMHKPHSADEVKLKTKADGYVSIHPSSVNHGSGCFSGSSYLIYHEKVKTSKVFVRNLSVVPVYPMILFGQSNIRVELVKGQFVISMDDGWIKFVTSTQNTAELLSEMRTELDQLLESKIKNPNLDLLNEPRGNMVINAISKIISNE</sequence>